<dbReference type="EnsemblMetazoa" id="GAUT051887-RA">
    <property type="protein sequence ID" value="GAUT051887-PA"/>
    <property type="gene ID" value="GAUT051887"/>
</dbReference>
<keyword evidence="1" id="KW-0472">Membrane</keyword>
<sequence>MHLKNIKDYRGNHHRKPLSHHRVNVQAVTGTETRIYGSTSGELKYTPPYFSFTNFMLKTSMIFKRCTTGSNIKRKPSCGRCFINLLFKIEQITMKPPHSNSRVKYLYPISLRWLCLKLILFIAADFIDKFNYNFDLER</sequence>
<organism evidence="2 3">
    <name type="scientific">Glossina austeni</name>
    <name type="common">Savannah tsetse fly</name>
    <dbReference type="NCBI Taxonomy" id="7395"/>
    <lineage>
        <taxon>Eukaryota</taxon>
        <taxon>Metazoa</taxon>
        <taxon>Ecdysozoa</taxon>
        <taxon>Arthropoda</taxon>
        <taxon>Hexapoda</taxon>
        <taxon>Insecta</taxon>
        <taxon>Pterygota</taxon>
        <taxon>Neoptera</taxon>
        <taxon>Endopterygota</taxon>
        <taxon>Diptera</taxon>
        <taxon>Brachycera</taxon>
        <taxon>Muscomorpha</taxon>
        <taxon>Hippoboscoidea</taxon>
        <taxon>Glossinidae</taxon>
        <taxon>Glossina</taxon>
    </lineage>
</organism>
<accession>A0A1A9VYM0</accession>
<evidence type="ECO:0000256" key="1">
    <source>
        <dbReference type="SAM" id="Phobius"/>
    </source>
</evidence>
<reference evidence="2" key="1">
    <citation type="submission" date="2020-05" db="UniProtKB">
        <authorList>
            <consortium name="EnsemblMetazoa"/>
        </authorList>
    </citation>
    <scope>IDENTIFICATION</scope>
    <source>
        <strain evidence="2">TTRI</strain>
    </source>
</reference>
<name>A0A1A9VYM0_GLOAU</name>
<dbReference type="AlphaFoldDB" id="A0A1A9VYM0"/>
<dbReference type="VEuPathDB" id="VectorBase:GAUT051887"/>
<proteinExistence type="predicted"/>
<protein>
    <submittedName>
        <fullName evidence="2">Uncharacterized protein</fullName>
    </submittedName>
</protein>
<keyword evidence="1" id="KW-1133">Transmembrane helix</keyword>
<keyword evidence="1" id="KW-0812">Transmembrane</keyword>
<dbReference type="Proteomes" id="UP000078200">
    <property type="component" value="Unassembled WGS sequence"/>
</dbReference>
<feature type="transmembrane region" description="Helical" evidence="1">
    <location>
        <begin position="105"/>
        <end position="127"/>
    </location>
</feature>
<keyword evidence="3" id="KW-1185">Reference proteome</keyword>
<evidence type="ECO:0000313" key="2">
    <source>
        <dbReference type="EnsemblMetazoa" id="GAUT051887-PA"/>
    </source>
</evidence>
<evidence type="ECO:0000313" key="3">
    <source>
        <dbReference type="Proteomes" id="UP000078200"/>
    </source>
</evidence>